<evidence type="ECO:0000256" key="2">
    <source>
        <dbReference type="SAM" id="Phobius"/>
    </source>
</evidence>
<gene>
    <name evidence="3" type="ORF">OEZ85_000091</name>
</gene>
<feature type="transmembrane region" description="Helical" evidence="2">
    <location>
        <begin position="166"/>
        <end position="186"/>
    </location>
</feature>
<feature type="coiled-coil region" evidence="1">
    <location>
        <begin position="88"/>
        <end position="133"/>
    </location>
</feature>
<name>A0ABY8USQ7_TETOB</name>
<keyword evidence="2" id="KW-1133">Transmembrane helix</keyword>
<accession>A0ABY8USQ7</accession>
<keyword evidence="4" id="KW-1185">Reference proteome</keyword>
<keyword evidence="1" id="KW-0175">Coiled coil</keyword>
<organism evidence="3 4">
    <name type="scientific">Tetradesmus obliquus</name>
    <name type="common">Green alga</name>
    <name type="synonym">Acutodesmus obliquus</name>
    <dbReference type="NCBI Taxonomy" id="3088"/>
    <lineage>
        <taxon>Eukaryota</taxon>
        <taxon>Viridiplantae</taxon>
        <taxon>Chlorophyta</taxon>
        <taxon>core chlorophytes</taxon>
        <taxon>Chlorophyceae</taxon>
        <taxon>CS clade</taxon>
        <taxon>Sphaeropleales</taxon>
        <taxon>Scenedesmaceae</taxon>
        <taxon>Tetradesmus</taxon>
    </lineage>
</organism>
<evidence type="ECO:0000313" key="4">
    <source>
        <dbReference type="Proteomes" id="UP001244341"/>
    </source>
</evidence>
<evidence type="ECO:0000313" key="3">
    <source>
        <dbReference type="EMBL" id="WIA23326.1"/>
    </source>
</evidence>
<proteinExistence type="predicted"/>
<reference evidence="3 4" key="1">
    <citation type="submission" date="2023-05" db="EMBL/GenBank/DDBJ databases">
        <title>A 100% complete, gapless, phased diploid assembly of the Scenedesmus obliquus UTEX 3031 genome.</title>
        <authorList>
            <person name="Biondi T.C."/>
            <person name="Hanschen E.R."/>
            <person name="Kwon T."/>
            <person name="Eng W."/>
            <person name="Kruse C.P.S."/>
            <person name="Koehler S.I."/>
            <person name="Kunde Y."/>
            <person name="Gleasner C.D."/>
            <person name="You Mak K.T."/>
            <person name="Polle J."/>
            <person name="Hovde B.T."/>
            <person name="Starkenburg S.R."/>
        </authorList>
    </citation>
    <scope>NUCLEOTIDE SEQUENCE [LARGE SCALE GENOMIC DNA]</scope>
    <source>
        <strain evidence="3 4">DOE0152z</strain>
    </source>
</reference>
<dbReference type="Proteomes" id="UP001244341">
    <property type="component" value="Chromosome 16b"/>
</dbReference>
<evidence type="ECO:0000256" key="1">
    <source>
        <dbReference type="SAM" id="Coils"/>
    </source>
</evidence>
<keyword evidence="2" id="KW-0472">Membrane</keyword>
<protein>
    <submittedName>
        <fullName evidence="3">Uncharacterized protein</fullName>
    </submittedName>
</protein>
<dbReference type="EMBL" id="CP126223">
    <property type="protein sequence ID" value="WIA23326.1"/>
    <property type="molecule type" value="Genomic_DNA"/>
</dbReference>
<keyword evidence="2" id="KW-0812">Transmembrane</keyword>
<sequence length="208" mass="22344">MINVTIRFGSTRYTPPSASAAVGGAVDNSSWQTLLFTCGQLGGAECTDVLLVEPNGRRVPLEAANLASIGEGAELFGVVKAASQTLGRDTFNTRIDSVEDKLQEARREVQETRRELQETKEDLTKKLEAAQQGSLPSRPASVVQFMAKCLVVVGGAAVERQVNGSWPILSMCFNVVLAGVVLCAWLPRPWAARIFRTLNTLAVVPASN</sequence>